<comment type="caution">
    <text evidence="2">The sequence shown here is derived from an EMBL/GenBank/DDBJ whole genome shotgun (WGS) entry which is preliminary data.</text>
</comment>
<organism evidence="2 3">
    <name type="scientific">Mesorhizobium hungaricum</name>
    <dbReference type="NCBI Taxonomy" id="1566387"/>
    <lineage>
        <taxon>Bacteria</taxon>
        <taxon>Pseudomonadati</taxon>
        <taxon>Pseudomonadota</taxon>
        <taxon>Alphaproteobacteria</taxon>
        <taxon>Hyphomicrobiales</taxon>
        <taxon>Phyllobacteriaceae</taxon>
        <taxon>Mesorhizobium</taxon>
    </lineage>
</organism>
<evidence type="ECO:0000313" key="2">
    <source>
        <dbReference type="EMBL" id="OCX14749.1"/>
    </source>
</evidence>
<dbReference type="OrthoDB" id="8454730at2"/>
<gene>
    <name evidence="2" type="ORF">QV13_20205</name>
</gene>
<keyword evidence="1" id="KW-0732">Signal</keyword>
<dbReference type="Proteomes" id="UP000094412">
    <property type="component" value="Unassembled WGS sequence"/>
</dbReference>
<evidence type="ECO:0000256" key="1">
    <source>
        <dbReference type="SAM" id="SignalP"/>
    </source>
</evidence>
<keyword evidence="3" id="KW-1185">Reference proteome</keyword>
<proteinExistence type="predicted"/>
<accession>A0A1C2DJ01</accession>
<feature type="chain" id="PRO_5008659359" description="PASTA domain-containing protein" evidence="1">
    <location>
        <begin position="29"/>
        <end position="100"/>
    </location>
</feature>
<evidence type="ECO:0008006" key="4">
    <source>
        <dbReference type="Google" id="ProtNLM"/>
    </source>
</evidence>
<dbReference type="AlphaFoldDB" id="A0A1C2DJ01"/>
<sequence length="100" mass="10150">MKSFRSNLRSIVLALGASGLFAVPPAGALPITPLDSPSQVLTVASDCYAIGQEVAAQNGGTLAKASPSTRGGQPVCVVVILVPGKEGERPRRAEVVVPQG</sequence>
<feature type="signal peptide" evidence="1">
    <location>
        <begin position="1"/>
        <end position="28"/>
    </location>
</feature>
<dbReference type="RefSeq" id="WP_024925492.1">
    <property type="nucleotide sequence ID" value="NZ_MDEO01000035.1"/>
</dbReference>
<name>A0A1C2DJ01_9HYPH</name>
<protein>
    <recommendedName>
        <fullName evidence="4">PASTA domain-containing protein</fullName>
    </recommendedName>
</protein>
<dbReference type="EMBL" id="MDEO01000035">
    <property type="protein sequence ID" value="OCX14749.1"/>
    <property type="molecule type" value="Genomic_DNA"/>
</dbReference>
<reference evidence="2 3" key="1">
    <citation type="submission" date="2016-08" db="EMBL/GenBank/DDBJ databases">
        <title>Whole genome sequence of Mesorhizobium sp. strain UASWS1009 isolated from industrial sewage.</title>
        <authorList>
            <person name="Crovadore J."/>
            <person name="Calmin G."/>
            <person name="Chablais R."/>
            <person name="Cochard B."/>
            <person name="Lefort F."/>
        </authorList>
    </citation>
    <scope>NUCLEOTIDE SEQUENCE [LARGE SCALE GENOMIC DNA]</scope>
    <source>
        <strain evidence="2 3">UASWS1009</strain>
    </source>
</reference>
<dbReference type="STRING" id="1566387.QV13_20205"/>
<evidence type="ECO:0000313" key="3">
    <source>
        <dbReference type="Proteomes" id="UP000094412"/>
    </source>
</evidence>